<organism evidence="1 2">
    <name type="scientific">Pseudogracilibacillus auburnensis</name>
    <dbReference type="NCBI Taxonomy" id="1494959"/>
    <lineage>
        <taxon>Bacteria</taxon>
        <taxon>Bacillati</taxon>
        <taxon>Bacillota</taxon>
        <taxon>Bacilli</taxon>
        <taxon>Bacillales</taxon>
        <taxon>Bacillaceae</taxon>
        <taxon>Pseudogracilibacillus</taxon>
    </lineage>
</organism>
<comment type="caution">
    <text evidence="1">The sequence shown here is derived from an EMBL/GenBank/DDBJ whole genome shotgun (WGS) entry which is preliminary data.</text>
</comment>
<dbReference type="RefSeq" id="WP_110394617.1">
    <property type="nucleotide sequence ID" value="NZ_JBHUHB010000001.1"/>
</dbReference>
<dbReference type="EMBL" id="QJJQ01000003">
    <property type="protein sequence ID" value="PXW88793.1"/>
    <property type="molecule type" value="Genomic_DNA"/>
</dbReference>
<dbReference type="Proteomes" id="UP000247978">
    <property type="component" value="Unassembled WGS sequence"/>
</dbReference>
<name>A0A2V3W373_9BACI</name>
<sequence length="112" mass="13530">MNTRGYGPVYIEKGKDYVFCNEELEPVFERHALEAISEKWNRGCSIEQIAIEYERDPDEIFLAIFHQAREGKIVRKLNYRKPIKHLKIKKNVPTVIEYENRRYVYEPQNIRR</sequence>
<accession>A0A2V3W373</accession>
<dbReference type="OrthoDB" id="2706031at2"/>
<proteinExistence type="predicted"/>
<evidence type="ECO:0000313" key="1">
    <source>
        <dbReference type="EMBL" id="PXW88793.1"/>
    </source>
</evidence>
<protein>
    <submittedName>
        <fullName evidence="1">Uncharacterized protein</fullName>
    </submittedName>
</protein>
<evidence type="ECO:0000313" key="2">
    <source>
        <dbReference type="Proteomes" id="UP000247978"/>
    </source>
</evidence>
<gene>
    <name evidence="1" type="ORF">DFR56_103299</name>
</gene>
<reference evidence="1 2" key="1">
    <citation type="submission" date="2018-05" db="EMBL/GenBank/DDBJ databases">
        <title>Genomic Encyclopedia of Type Strains, Phase IV (KMG-IV): sequencing the most valuable type-strain genomes for metagenomic binning, comparative biology and taxonomic classification.</title>
        <authorList>
            <person name="Goeker M."/>
        </authorList>
    </citation>
    <scope>NUCLEOTIDE SEQUENCE [LARGE SCALE GENOMIC DNA]</scope>
    <source>
        <strain evidence="1 2">DSM 28556</strain>
    </source>
</reference>
<dbReference type="AlphaFoldDB" id="A0A2V3W373"/>
<keyword evidence="2" id="KW-1185">Reference proteome</keyword>